<keyword evidence="5" id="KW-0813">Transport</keyword>
<dbReference type="InterPro" id="IPR010096">
    <property type="entry name" value="NADH-Q_OxRdtase_suN/2"/>
</dbReference>
<keyword evidence="5" id="KW-0874">Quinone</keyword>
<evidence type="ECO:0000256" key="2">
    <source>
        <dbReference type="ARBA" id="ARBA00022692"/>
    </source>
</evidence>
<comment type="function">
    <text evidence="5">NDH-1 shuttles electrons from NADH, via FMN and iron-sulfur (Fe-S) centers, to quinones in the respiratory chain. The immediate electron acceptor for the enzyme in this species is believed to be ubiquinone. Couples the redox reaction to proton translocation (for every two electrons transferred, four hydrogen ions are translocated across the cytoplasmic membrane), and thus conserves the redox energy in a proton gradient.</text>
</comment>
<dbReference type="GO" id="GO:0042773">
    <property type="term" value="P:ATP synthesis coupled electron transport"/>
    <property type="evidence" value="ECO:0007669"/>
    <property type="project" value="InterPro"/>
</dbReference>
<dbReference type="Proteomes" id="UP001221302">
    <property type="component" value="Unassembled WGS sequence"/>
</dbReference>
<feature type="transmembrane region" description="Helical" evidence="5">
    <location>
        <begin position="298"/>
        <end position="316"/>
    </location>
</feature>
<dbReference type="RefSeq" id="WP_321535937.1">
    <property type="nucleotide sequence ID" value="NZ_JARGDL010000010.1"/>
</dbReference>
<accession>A0AAE3P0T3</accession>
<feature type="transmembrane region" description="Helical" evidence="5">
    <location>
        <begin position="406"/>
        <end position="431"/>
    </location>
</feature>
<evidence type="ECO:0000256" key="5">
    <source>
        <dbReference type="HAMAP-Rule" id="MF_00445"/>
    </source>
</evidence>
<evidence type="ECO:0000313" key="9">
    <source>
        <dbReference type="Proteomes" id="UP001221302"/>
    </source>
</evidence>
<keyword evidence="9" id="KW-1185">Reference proteome</keyword>
<keyword evidence="5" id="KW-0830">Ubiquinone</keyword>
<dbReference type="GO" id="GO:0008137">
    <property type="term" value="F:NADH dehydrogenase (ubiquinone) activity"/>
    <property type="evidence" value="ECO:0007669"/>
    <property type="project" value="InterPro"/>
</dbReference>
<sequence length="476" mass="52570">MPANNYEYFLLLPHIVLSVGIVLSILIEIFTRKGKEVLPWFSSLLFLFVGFYSIINIDKNFFIFGGMVEVGGRASIFNFIFNIAALLTVLASTDYIKKYGINYSEYYILIQSSVLGMMVMAMAHDILVIFMGLELMSICFYILAGLNRKRSSNNEASLKYFLLGSFATGFIVYGIALVYGTTGSTSIQNIFENFMQYFNNILFIVGMLLLLIGFSFKIAAVPFHMWVPDVYQGSATSVTGLMSTAGKAAAFSVLLILLGTSLSYSSPIVFRNYFSVIAVLSTLVGSIIAIAQTNLKRMLAYSSIAHAGYMAIGLAAGNNYSFAGITFYLAAYVFMNIGAFTIISLIEGKDETRLTLNSYAGLNKKSPFLAAMMSLFMFALAGIPPMAGFFGKYYVFFGAIKSDLTWLAIVGVLSSLISVYFYLRVVVYVYFMNENEQFEIEKSVGSNLAISLTGLLVLLFGIFPDSLMNLIVNFIK</sequence>
<dbReference type="EMBL" id="JARGDL010000010">
    <property type="protein sequence ID" value="MDF1612170.1"/>
    <property type="molecule type" value="Genomic_DNA"/>
</dbReference>
<evidence type="ECO:0000256" key="4">
    <source>
        <dbReference type="ARBA" id="ARBA00023136"/>
    </source>
</evidence>
<dbReference type="PANTHER" id="PTHR22773">
    <property type="entry name" value="NADH DEHYDROGENASE"/>
    <property type="match status" value="1"/>
</dbReference>
<name>A0AAE3P0T3_9BACT</name>
<feature type="transmembrane region" description="Helical" evidence="5">
    <location>
        <begin position="322"/>
        <end position="346"/>
    </location>
</feature>
<evidence type="ECO:0000256" key="6">
    <source>
        <dbReference type="RuleBase" id="RU000320"/>
    </source>
</evidence>
<comment type="similarity">
    <text evidence="5">Belongs to the complex I subunit 2 family.</text>
</comment>
<keyword evidence="3 5" id="KW-1133">Transmembrane helix</keyword>
<dbReference type="InterPro" id="IPR001750">
    <property type="entry name" value="ND/Mrp_TM"/>
</dbReference>
<keyword evidence="5" id="KW-1278">Translocase</keyword>
<feature type="transmembrane region" description="Helical" evidence="5">
    <location>
        <begin position="272"/>
        <end position="291"/>
    </location>
</feature>
<evidence type="ECO:0000256" key="3">
    <source>
        <dbReference type="ARBA" id="ARBA00022989"/>
    </source>
</evidence>
<feature type="transmembrane region" description="Helical" evidence="5">
    <location>
        <begin position="6"/>
        <end position="30"/>
    </location>
</feature>
<dbReference type="GO" id="GO:0005886">
    <property type="term" value="C:plasma membrane"/>
    <property type="evidence" value="ECO:0007669"/>
    <property type="project" value="UniProtKB-SubCell"/>
</dbReference>
<dbReference type="Pfam" id="PF00361">
    <property type="entry name" value="Proton_antipo_M"/>
    <property type="match status" value="1"/>
</dbReference>
<dbReference type="GO" id="GO:0012505">
    <property type="term" value="C:endomembrane system"/>
    <property type="evidence" value="ECO:0007669"/>
    <property type="project" value="UniProtKB-SubCell"/>
</dbReference>
<evidence type="ECO:0000256" key="1">
    <source>
        <dbReference type="ARBA" id="ARBA00004127"/>
    </source>
</evidence>
<comment type="subcellular location">
    <subcellularLocation>
        <location evidence="5">Cell membrane</location>
        <topology evidence="5">Multi-pass membrane protein</topology>
    </subcellularLocation>
    <subcellularLocation>
        <location evidence="1">Endomembrane system</location>
        <topology evidence="1">Multi-pass membrane protein</topology>
    </subcellularLocation>
    <subcellularLocation>
        <location evidence="6">Membrane</location>
        <topology evidence="6">Multi-pass membrane protein</topology>
    </subcellularLocation>
</comment>
<dbReference type="HAMAP" id="MF_00445">
    <property type="entry name" value="NDH1_NuoN_1"/>
    <property type="match status" value="1"/>
</dbReference>
<feature type="transmembrane region" description="Helical" evidence="5">
    <location>
        <begin position="367"/>
        <end position="386"/>
    </location>
</feature>
<keyword evidence="4 5" id="KW-0472">Membrane</keyword>
<comment type="caution">
    <text evidence="8">The sequence shown here is derived from an EMBL/GenBank/DDBJ whole genome shotgun (WGS) entry which is preliminary data.</text>
</comment>
<comment type="catalytic activity">
    <reaction evidence="5">
        <text>a quinone + NADH + 5 H(+)(in) = a quinol + NAD(+) + 4 H(+)(out)</text>
        <dbReference type="Rhea" id="RHEA:57888"/>
        <dbReference type="ChEBI" id="CHEBI:15378"/>
        <dbReference type="ChEBI" id="CHEBI:24646"/>
        <dbReference type="ChEBI" id="CHEBI:57540"/>
        <dbReference type="ChEBI" id="CHEBI:57945"/>
        <dbReference type="ChEBI" id="CHEBI:132124"/>
    </reaction>
</comment>
<reference evidence="8" key="1">
    <citation type="submission" date="2023-03" db="EMBL/GenBank/DDBJ databases">
        <title>Stygiobacter electus gen. nov., sp. nov., facultatively anaerobic thermotolerant bacterium of the class Ignavibacteria from a well of Yessentuki mineral water deposit.</title>
        <authorList>
            <person name="Podosokorskaya O.A."/>
            <person name="Elcheninov A.G."/>
            <person name="Petrova N.F."/>
            <person name="Zavarzina D.G."/>
            <person name="Kublanov I.V."/>
            <person name="Merkel A.Y."/>
        </authorList>
    </citation>
    <scope>NUCLEOTIDE SEQUENCE</scope>
    <source>
        <strain evidence="8">09-Me</strain>
    </source>
</reference>
<feature type="transmembrane region" description="Helical" evidence="5">
    <location>
        <begin position="126"/>
        <end position="146"/>
    </location>
</feature>
<feature type="transmembrane region" description="Helical" evidence="5">
    <location>
        <begin position="37"/>
        <end position="55"/>
    </location>
</feature>
<feature type="transmembrane region" description="Helical" evidence="5">
    <location>
        <begin position="248"/>
        <end position="266"/>
    </location>
</feature>
<feature type="transmembrane region" description="Helical" evidence="5">
    <location>
        <begin position="158"/>
        <end position="181"/>
    </location>
</feature>
<feature type="transmembrane region" description="Helical" evidence="5">
    <location>
        <begin position="443"/>
        <end position="463"/>
    </location>
</feature>
<evidence type="ECO:0000259" key="7">
    <source>
        <dbReference type="Pfam" id="PF00361"/>
    </source>
</evidence>
<evidence type="ECO:0000313" key="8">
    <source>
        <dbReference type="EMBL" id="MDF1612170.1"/>
    </source>
</evidence>
<dbReference type="AlphaFoldDB" id="A0AAE3P0T3"/>
<organism evidence="8 9">
    <name type="scientific">Stygiobacter electus</name>
    <dbReference type="NCBI Taxonomy" id="3032292"/>
    <lineage>
        <taxon>Bacteria</taxon>
        <taxon>Pseudomonadati</taxon>
        <taxon>Ignavibacteriota</taxon>
        <taxon>Ignavibacteria</taxon>
        <taxon>Ignavibacteriales</taxon>
        <taxon>Melioribacteraceae</taxon>
        <taxon>Stygiobacter</taxon>
    </lineage>
</organism>
<keyword evidence="5" id="KW-1003">Cell membrane</keyword>
<dbReference type="EC" id="7.1.1.-" evidence="5"/>
<feature type="transmembrane region" description="Helical" evidence="5">
    <location>
        <begin position="75"/>
        <end position="96"/>
    </location>
</feature>
<keyword evidence="5" id="KW-0520">NAD</keyword>
<dbReference type="GO" id="GO:0048038">
    <property type="term" value="F:quinone binding"/>
    <property type="evidence" value="ECO:0007669"/>
    <property type="project" value="UniProtKB-KW"/>
</dbReference>
<protein>
    <recommendedName>
        <fullName evidence="5">NADH-quinone oxidoreductase subunit N</fullName>
        <ecNumber evidence="5">7.1.1.-</ecNumber>
    </recommendedName>
    <alternativeName>
        <fullName evidence="5">NADH dehydrogenase I subunit N</fullName>
    </alternativeName>
    <alternativeName>
        <fullName evidence="5">NDH-1 subunit N</fullName>
    </alternativeName>
</protein>
<comment type="subunit">
    <text evidence="5">NDH-1 is composed of 14 different subunits. Subunits NuoA, H, J, K, L, M, N constitute the membrane sector of the complex.</text>
</comment>
<dbReference type="NCBIfam" id="TIGR01770">
    <property type="entry name" value="NDH_I_N"/>
    <property type="match status" value="1"/>
</dbReference>
<dbReference type="GO" id="GO:0050136">
    <property type="term" value="F:NADH dehydrogenase (quinone) (non-electrogenic) activity"/>
    <property type="evidence" value="ECO:0007669"/>
    <property type="project" value="UniProtKB-UniRule"/>
</dbReference>
<gene>
    <name evidence="5" type="primary">nuoN</name>
    <name evidence="8" type="ORF">P0M35_08415</name>
</gene>
<feature type="domain" description="NADH:quinone oxidoreductase/Mrp antiporter transmembrane" evidence="7">
    <location>
        <begin position="123"/>
        <end position="418"/>
    </location>
</feature>
<keyword evidence="2 5" id="KW-0812">Transmembrane</keyword>
<proteinExistence type="inferred from homology"/>
<feature type="transmembrane region" description="Helical" evidence="5">
    <location>
        <begin position="103"/>
        <end position="120"/>
    </location>
</feature>
<feature type="transmembrane region" description="Helical" evidence="5">
    <location>
        <begin position="201"/>
        <end position="227"/>
    </location>
</feature>